<evidence type="ECO:0000256" key="3">
    <source>
        <dbReference type="ARBA" id="ARBA00012925"/>
    </source>
</evidence>
<keyword evidence="5 8" id="KW-0862">Zinc</keyword>
<evidence type="ECO:0000259" key="11">
    <source>
        <dbReference type="PROSITE" id="PS51144"/>
    </source>
</evidence>
<proteinExistence type="inferred from homology"/>
<dbReference type="InterPro" id="IPR001148">
    <property type="entry name" value="CA_dom"/>
</dbReference>
<dbReference type="Gene3D" id="3.10.200.10">
    <property type="entry name" value="Alpha carbonic anhydrase"/>
    <property type="match status" value="1"/>
</dbReference>
<comment type="similarity">
    <text evidence="2 8">Belongs to the alpha-carbonic anhydrase family.</text>
</comment>
<gene>
    <name evidence="13" type="primary">Ca9</name>
</gene>
<dbReference type="RefSeq" id="XP_004631926.2">
    <property type="nucleotide sequence ID" value="XM_004631869.2"/>
</dbReference>
<dbReference type="GO" id="GO:0005886">
    <property type="term" value="C:plasma membrane"/>
    <property type="evidence" value="ECO:0007669"/>
    <property type="project" value="TreeGrafter"/>
</dbReference>
<dbReference type="GO" id="GO:0008270">
    <property type="term" value="F:zinc ion binding"/>
    <property type="evidence" value="ECO:0007669"/>
    <property type="project" value="UniProtKB-UniRule"/>
</dbReference>
<evidence type="ECO:0000256" key="7">
    <source>
        <dbReference type="ARBA" id="ARBA00023239"/>
    </source>
</evidence>
<dbReference type="AlphaFoldDB" id="A0A6P3F768"/>
<evidence type="ECO:0000256" key="9">
    <source>
        <dbReference type="SAM" id="MobiDB-lite"/>
    </source>
</evidence>
<evidence type="ECO:0000313" key="12">
    <source>
        <dbReference type="Proteomes" id="UP000515203"/>
    </source>
</evidence>
<dbReference type="FunFam" id="3.10.200.10:FF:000003">
    <property type="entry name" value="Carbonic anhydrase 12"/>
    <property type="match status" value="1"/>
</dbReference>
<organism evidence="12 13">
    <name type="scientific">Octodon degus</name>
    <name type="common">Degu</name>
    <name type="synonym">Sciurus degus</name>
    <dbReference type="NCBI Taxonomy" id="10160"/>
    <lineage>
        <taxon>Eukaryota</taxon>
        <taxon>Metazoa</taxon>
        <taxon>Chordata</taxon>
        <taxon>Craniata</taxon>
        <taxon>Vertebrata</taxon>
        <taxon>Euteleostomi</taxon>
        <taxon>Mammalia</taxon>
        <taxon>Eutheria</taxon>
        <taxon>Euarchontoglires</taxon>
        <taxon>Glires</taxon>
        <taxon>Rodentia</taxon>
        <taxon>Hystricomorpha</taxon>
        <taxon>Octodontidae</taxon>
        <taxon>Octodon</taxon>
    </lineage>
</organism>
<dbReference type="GeneID" id="101566150"/>
<dbReference type="GO" id="GO:0004089">
    <property type="term" value="F:carbonate dehydratase activity"/>
    <property type="evidence" value="ECO:0007669"/>
    <property type="project" value="UniProtKB-UniRule"/>
</dbReference>
<feature type="transmembrane region" description="Helical" evidence="10">
    <location>
        <begin position="414"/>
        <end position="432"/>
    </location>
</feature>
<evidence type="ECO:0000313" key="13">
    <source>
        <dbReference type="RefSeq" id="XP_004631926.2"/>
    </source>
</evidence>
<feature type="region of interest" description="Disordered" evidence="9">
    <location>
        <begin position="56"/>
        <end position="142"/>
    </location>
</feature>
<evidence type="ECO:0000256" key="5">
    <source>
        <dbReference type="ARBA" id="ARBA00022833"/>
    </source>
</evidence>
<accession>A0A6P3F768</accession>
<dbReference type="OrthoDB" id="429145at2759"/>
<evidence type="ECO:0000256" key="4">
    <source>
        <dbReference type="ARBA" id="ARBA00022723"/>
    </source>
</evidence>
<sequence length="460" mass="50021">MLHVQPVHTVPWDTPVSSMASLCPSQGLPLLISAPAVQLLLFLLLIVPSHPQSLSWMQEDPSMEGDSSGHNDPLSKEDLPSEENPPGGVDPPGEEAPTEVHSKPGEEEDSLKLEDLPTPALGATQGHQNNGHGGKKAEDHNHWRYGGNPPWPQVSPACAGRFQSPVDIRPGLTAFRQALGPLQLQGFELQPLPELRLRNNGHTVQLTLPPGLEMALGPGREYRAQQLHLHWGSSDRPGSEHTVNGHRFPAEIHVVHLSTAFSKVQEALGRPGGLAVLAAFLQEGPEENSAYEQLLSRLEEITEEGSEIWIPGLDVSALLPSDLSRYFQYEGSLTTPPCSQGVIWTVFNQTVRLSARQLHILSGSLWGPHDSRLQLNFRATQPLNGRTIEASFPAEVQSSPEPVHMSSCLATGDILALVFGLLFAATSIAFLMQMRRQHRHRSGTKKGVSYSPAEMAETGA</sequence>
<keyword evidence="10" id="KW-1133">Transmembrane helix</keyword>
<evidence type="ECO:0000256" key="2">
    <source>
        <dbReference type="ARBA" id="ARBA00010718"/>
    </source>
</evidence>
<evidence type="ECO:0000256" key="8">
    <source>
        <dbReference type="RuleBase" id="RU367011"/>
    </source>
</evidence>
<evidence type="ECO:0000256" key="1">
    <source>
        <dbReference type="ARBA" id="ARBA00001947"/>
    </source>
</evidence>
<protein>
    <recommendedName>
        <fullName evidence="3 8">Carbonic anhydrase</fullName>
        <ecNumber evidence="3 8">4.2.1.1</ecNumber>
    </recommendedName>
</protein>
<dbReference type="Proteomes" id="UP000515203">
    <property type="component" value="Unplaced"/>
</dbReference>
<keyword evidence="10" id="KW-0812">Transmembrane</keyword>
<keyword evidence="10" id="KW-0472">Membrane</keyword>
<comment type="function">
    <text evidence="8">Reversible hydration of carbon dioxide.</text>
</comment>
<dbReference type="PANTHER" id="PTHR18952">
    <property type="entry name" value="CARBONIC ANHYDRASE"/>
    <property type="match status" value="1"/>
</dbReference>
<feature type="compositionally biased region" description="Basic and acidic residues" evidence="9">
    <location>
        <begin position="98"/>
        <end position="115"/>
    </location>
</feature>
<dbReference type="FunCoup" id="A0A6P3F768">
    <property type="interactions" value="117"/>
</dbReference>
<keyword evidence="12" id="KW-1185">Reference proteome</keyword>
<dbReference type="InterPro" id="IPR018338">
    <property type="entry name" value="Carbonic_anhydrase_a-class_CS"/>
</dbReference>
<feature type="compositionally biased region" description="Basic and acidic residues" evidence="9">
    <location>
        <begin position="67"/>
        <end position="79"/>
    </location>
</feature>
<feature type="domain" description="Alpha-carbonic anhydrase" evidence="11">
    <location>
        <begin position="141"/>
        <end position="392"/>
    </location>
</feature>
<dbReference type="PROSITE" id="PS00162">
    <property type="entry name" value="ALPHA_CA_1"/>
    <property type="match status" value="1"/>
</dbReference>
<evidence type="ECO:0000256" key="10">
    <source>
        <dbReference type="SAM" id="Phobius"/>
    </source>
</evidence>
<keyword evidence="7 8" id="KW-0456">Lyase</keyword>
<dbReference type="InterPro" id="IPR036398">
    <property type="entry name" value="CA_dom_sf"/>
</dbReference>
<keyword evidence="4 8" id="KW-0479">Metal-binding</keyword>
<name>A0A6P3F768_OCTDE</name>
<evidence type="ECO:0000256" key="6">
    <source>
        <dbReference type="ARBA" id="ARBA00023180"/>
    </source>
</evidence>
<dbReference type="InterPro" id="IPR023561">
    <property type="entry name" value="Carbonic_anhydrase_a-class"/>
</dbReference>
<dbReference type="SMART" id="SM01057">
    <property type="entry name" value="Carb_anhydrase"/>
    <property type="match status" value="1"/>
</dbReference>
<comment type="catalytic activity">
    <reaction evidence="8">
        <text>hydrogencarbonate + H(+) = CO2 + H2O</text>
        <dbReference type="Rhea" id="RHEA:10748"/>
        <dbReference type="ChEBI" id="CHEBI:15377"/>
        <dbReference type="ChEBI" id="CHEBI:15378"/>
        <dbReference type="ChEBI" id="CHEBI:16526"/>
        <dbReference type="ChEBI" id="CHEBI:17544"/>
        <dbReference type="EC" id="4.2.1.1"/>
    </reaction>
</comment>
<dbReference type="SUPFAM" id="SSF51069">
    <property type="entry name" value="Carbonic anhydrase"/>
    <property type="match status" value="1"/>
</dbReference>
<reference evidence="13" key="1">
    <citation type="submission" date="2025-08" db="UniProtKB">
        <authorList>
            <consortium name="RefSeq"/>
        </authorList>
    </citation>
    <scope>IDENTIFICATION</scope>
</reference>
<dbReference type="CTD" id="768"/>
<dbReference type="PROSITE" id="PS51144">
    <property type="entry name" value="ALPHA_CA_2"/>
    <property type="match status" value="1"/>
</dbReference>
<dbReference type="Pfam" id="PF00194">
    <property type="entry name" value="Carb_anhydrase"/>
    <property type="match status" value="1"/>
</dbReference>
<dbReference type="PANTHER" id="PTHR18952:SF18">
    <property type="entry name" value="CARBONIC ANHYDRASE 9"/>
    <property type="match status" value="1"/>
</dbReference>
<keyword evidence="6" id="KW-0325">Glycoprotein</keyword>
<comment type="cofactor">
    <cofactor evidence="1 8">
        <name>Zn(2+)</name>
        <dbReference type="ChEBI" id="CHEBI:29105"/>
    </cofactor>
</comment>
<dbReference type="InParanoid" id="A0A6P3F768"/>
<feature type="region of interest" description="Disordered" evidence="9">
    <location>
        <begin position="441"/>
        <end position="460"/>
    </location>
</feature>
<dbReference type="EC" id="4.2.1.1" evidence="3 8"/>